<dbReference type="PRINTS" id="PR00119">
    <property type="entry name" value="CATATPASE"/>
</dbReference>
<evidence type="ECO:0000256" key="8">
    <source>
        <dbReference type="ARBA" id="ARBA00022842"/>
    </source>
</evidence>
<dbReference type="FunFam" id="3.40.50.1000:FF:000068">
    <property type="entry name" value="Cation-transporting ATPase"/>
    <property type="match status" value="1"/>
</dbReference>
<evidence type="ECO:0000256" key="10">
    <source>
        <dbReference type="ARBA" id="ARBA00022989"/>
    </source>
</evidence>
<proteinExistence type="inferred from homology"/>
<dbReference type="Pfam" id="PF00122">
    <property type="entry name" value="E1-E2_ATPase"/>
    <property type="match status" value="1"/>
</dbReference>
<evidence type="ECO:0000256" key="2">
    <source>
        <dbReference type="ARBA" id="ARBA00006000"/>
    </source>
</evidence>
<dbReference type="InterPro" id="IPR006544">
    <property type="entry name" value="P-type_TPase_V"/>
</dbReference>
<dbReference type="FunFam" id="1.20.1110.10:FF:000023">
    <property type="entry name" value="Cation-transporting ATPase"/>
    <property type="match status" value="1"/>
</dbReference>
<protein>
    <recommendedName>
        <fullName evidence="13">Cation-transporting ATPase</fullName>
        <ecNumber evidence="13">7.2.2.-</ecNumber>
    </recommendedName>
</protein>
<evidence type="ECO:0000259" key="14">
    <source>
        <dbReference type="Pfam" id="PF00122"/>
    </source>
</evidence>
<feature type="transmembrane region" description="Helical" evidence="13">
    <location>
        <begin position="1075"/>
        <end position="1100"/>
    </location>
</feature>
<dbReference type="EMBL" id="LR899645">
    <property type="protein sequence ID" value="CAD7241370.1"/>
    <property type="molecule type" value="Genomic_DNA"/>
</dbReference>
<dbReference type="SUPFAM" id="SSF81653">
    <property type="entry name" value="Calcium ATPase, transduction domain A"/>
    <property type="match status" value="1"/>
</dbReference>
<keyword evidence="6 13" id="KW-0547">Nucleotide-binding</keyword>
<evidence type="ECO:0000256" key="7">
    <source>
        <dbReference type="ARBA" id="ARBA00022840"/>
    </source>
</evidence>
<evidence type="ECO:0000256" key="13">
    <source>
        <dbReference type="RuleBase" id="RU362082"/>
    </source>
</evidence>
<dbReference type="Pfam" id="PF00690">
    <property type="entry name" value="Cation_ATPase_N"/>
    <property type="match status" value="1"/>
</dbReference>
<evidence type="ECO:0000256" key="9">
    <source>
        <dbReference type="ARBA" id="ARBA00022967"/>
    </source>
</evidence>
<feature type="transmembrane region" description="Helical" evidence="13">
    <location>
        <begin position="1019"/>
        <end position="1037"/>
    </location>
</feature>
<dbReference type="Proteomes" id="UP000677054">
    <property type="component" value="Unassembled WGS sequence"/>
</dbReference>
<evidence type="ECO:0000256" key="3">
    <source>
        <dbReference type="ARBA" id="ARBA00022553"/>
    </source>
</evidence>
<keyword evidence="8 13" id="KW-0460">Magnesium</keyword>
<evidence type="ECO:0000256" key="5">
    <source>
        <dbReference type="ARBA" id="ARBA00022723"/>
    </source>
</evidence>
<dbReference type="InterPro" id="IPR059000">
    <property type="entry name" value="ATPase_P-type_domA"/>
</dbReference>
<feature type="transmembrane region" description="Helical" evidence="13">
    <location>
        <begin position="1240"/>
        <end position="1264"/>
    </location>
</feature>
<dbReference type="NCBIfam" id="TIGR01657">
    <property type="entry name" value="P-ATPase-V"/>
    <property type="match status" value="1"/>
</dbReference>
<name>A0A7R8X0A9_9CRUS</name>
<keyword evidence="7 13" id="KW-0067">ATP-binding</keyword>
<dbReference type="InterPro" id="IPR023214">
    <property type="entry name" value="HAD_sf"/>
</dbReference>
<dbReference type="GO" id="GO:0005524">
    <property type="term" value="F:ATP binding"/>
    <property type="evidence" value="ECO:0007669"/>
    <property type="project" value="UniProtKB-UniRule"/>
</dbReference>
<comment type="catalytic activity">
    <reaction evidence="12 13">
        <text>ATP + H2O = ADP + phosphate + H(+)</text>
        <dbReference type="Rhea" id="RHEA:13065"/>
        <dbReference type="ChEBI" id="CHEBI:15377"/>
        <dbReference type="ChEBI" id="CHEBI:15378"/>
        <dbReference type="ChEBI" id="CHEBI:30616"/>
        <dbReference type="ChEBI" id="CHEBI:43474"/>
        <dbReference type="ChEBI" id="CHEBI:456216"/>
    </reaction>
</comment>
<dbReference type="GO" id="GO:0019829">
    <property type="term" value="F:ATPase-coupled monoatomic cation transmembrane transporter activity"/>
    <property type="evidence" value="ECO:0007669"/>
    <property type="project" value="UniProtKB-UniRule"/>
</dbReference>
<feature type="transmembrane region" description="Helical" evidence="13">
    <location>
        <begin position="39"/>
        <end position="60"/>
    </location>
</feature>
<accession>A0A7R8X0A9</accession>
<dbReference type="OrthoDB" id="48943at2759"/>
<dbReference type="Pfam" id="PF12409">
    <property type="entry name" value="P5-ATPase"/>
    <property type="match status" value="1"/>
</dbReference>
<feature type="domain" description="P-type ATPase A" evidence="14">
    <location>
        <begin position="301"/>
        <end position="414"/>
    </location>
</feature>
<evidence type="ECO:0000256" key="1">
    <source>
        <dbReference type="ARBA" id="ARBA00004141"/>
    </source>
</evidence>
<comment type="subcellular location">
    <subcellularLocation>
        <location evidence="1 13">Membrane</location>
        <topology evidence="1 13">Multi-pass membrane protein</topology>
    </subcellularLocation>
</comment>
<evidence type="ECO:0000313" key="17">
    <source>
        <dbReference type="EMBL" id="CAD7241370.1"/>
    </source>
</evidence>
<dbReference type="GO" id="GO:0140358">
    <property type="term" value="F:P-type transmembrane transporter activity"/>
    <property type="evidence" value="ECO:0007669"/>
    <property type="project" value="InterPro"/>
</dbReference>
<evidence type="ECO:0000313" key="18">
    <source>
        <dbReference type="Proteomes" id="UP000677054"/>
    </source>
</evidence>
<dbReference type="SUPFAM" id="SSF56784">
    <property type="entry name" value="HAD-like"/>
    <property type="match status" value="1"/>
</dbReference>
<dbReference type="GO" id="GO:0016020">
    <property type="term" value="C:membrane"/>
    <property type="evidence" value="ECO:0007669"/>
    <property type="project" value="UniProtKB-SubCell"/>
</dbReference>
<evidence type="ECO:0000256" key="6">
    <source>
        <dbReference type="ARBA" id="ARBA00022741"/>
    </source>
</evidence>
<keyword evidence="9 13" id="KW-1278">Translocase</keyword>
<dbReference type="EC" id="7.2.2.-" evidence="13"/>
<keyword evidence="18" id="KW-1185">Reference proteome</keyword>
<dbReference type="Gene3D" id="3.40.50.1000">
    <property type="entry name" value="HAD superfamily/HAD-like"/>
    <property type="match status" value="1"/>
</dbReference>
<reference evidence="17" key="1">
    <citation type="submission" date="2020-11" db="EMBL/GenBank/DDBJ databases">
        <authorList>
            <person name="Tran Van P."/>
        </authorList>
    </citation>
    <scope>NUCLEOTIDE SEQUENCE</scope>
</reference>
<feature type="transmembrane region" description="Helical" evidence="13">
    <location>
        <begin position="200"/>
        <end position="222"/>
    </location>
</feature>
<evidence type="ECO:0000256" key="4">
    <source>
        <dbReference type="ARBA" id="ARBA00022692"/>
    </source>
</evidence>
<evidence type="ECO:0000256" key="12">
    <source>
        <dbReference type="ARBA" id="ARBA00049360"/>
    </source>
</evidence>
<keyword evidence="10 13" id="KW-1133">Transmembrane helix</keyword>
<gene>
    <name evidence="17" type="ORF">DSTB1V02_LOCUS1363</name>
</gene>
<feature type="transmembrane region" description="Helical" evidence="13">
    <location>
        <begin position="1112"/>
        <end position="1136"/>
    </location>
</feature>
<keyword evidence="3" id="KW-0597">Phosphoprotein</keyword>
<evidence type="ECO:0000256" key="11">
    <source>
        <dbReference type="ARBA" id="ARBA00023136"/>
    </source>
</evidence>
<dbReference type="PANTHER" id="PTHR45630">
    <property type="entry name" value="CATION-TRANSPORTING ATPASE-RELATED"/>
    <property type="match status" value="1"/>
</dbReference>
<dbReference type="Pfam" id="PF13246">
    <property type="entry name" value="Cation_ATPase"/>
    <property type="match status" value="1"/>
</dbReference>
<dbReference type="InterPro" id="IPR004014">
    <property type="entry name" value="ATPase_P-typ_cation-transptr_N"/>
</dbReference>
<evidence type="ECO:0000259" key="15">
    <source>
        <dbReference type="Pfam" id="PF00690"/>
    </source>
</evidence>
<organism evidence="17">
    <name type="scientific">Darwinula stevensoni</name>
    <dbReference type="NCBI Taxonomy" id="69355"/>
    <lineage>
        <taxon>Eukaryota</taxon>
        <taxon>Metazoa</taxon>
        <taxon>Ecdysozoa</taxon>
        <taxon>Arthropoda</taxon>
        <taxon>Crustacea</taxon>
        <taxon>Oligostraca</taxon>
        <taxon>Ostracoda</taxon>
        <taxon>Podocopa</taxon>
        <taxon>Podocopida</taxon>
        <taxon>Darwinulocopina</taxon>
        <taxon>Darwinuloidea</taxon>
        <taxon>Darwinulidae</taxon>
        <taxon>Darwinula</taxon>
    </lineage>
</organism>
<dbReference type="GO" id="GO:0006874">
    <property type="term" value="P:intracellular calcium ion homeostasis"/>
    <property type="evidence" value="ECO:0007669"/>
    <property type="project" value="TreeGrafter"/>
</dbReference>
<dbReference type="InterPro" id="IPR023299">
    <property type="entry name" value="ATPase_P-typ_cyto_dom_N"/>
</dbReference>
<keyword evidence="4 13" id="KW-0812">Transmembrane</keyword>
<dbReference type="SFLD" id="SFLDG00002">
    <property type="entry name" value="C1.7:_P-type_atpase_like"/>
    <property type="match status" value="1"/>
</dbReference>
<dbReference type="EMBL" id="CAJPEV010000128">
    <property type="protein sequence ID" value="CAG0881036.1"/>
    <property type="molecule type" value="Genomic_DNA"/>
</dbReference>
<feature type="domain" description="P5B-type ATPase N-terminal" evidence="16">
    <location>
        <begin position="23"/>
        <end position="148"/>
    </location>
</feature>
<dbReference type="Gene3D" id="3.40.1110.10">
    <property type="entry name" value="Calcium-transporting ATPase, cytoplasmic domain N"/>
    <property type="match status" value="1"/>
</dbReference>
<dbReference type="Gene3D" id="2.70.150.10">
    <property type="entry name" value="Calcium-transporting ATPase, cytoplasmic transduction domain A"/>
    <property type="match status" value="1"/>
</dbReference>
<dbReference type="InterPro" id="IPR044492">
    <property type="entry name" value="P_typ_ATPase_HD_dom"/>
</dbReference>
<dbReference type="SUPFAM" id="SSF81660">
    <property type="entry name" value="Metal cation-transporting ATPase, ATP-binding domain N"/>
    <property type="match status" value="1"/>
</dbReference>
<dbReference type="SFLD" id="SFLDS00003">
    <property type="entry name" value="Haloacid_Dehalogenase"/>
    <property type="match status" value="1"/>
</dbReference>
<feature type="domain" description="Cation-transporting P-type ATPase N-terminal" evidence="15">
    <location>
        <begin position="164"/>
        <end position="223"/>
    </location>
</feature>
<dbReference type="PANTHER" id="PTHR45630:SF8">
    <property type="entry name" value="CATION-TRANSPORTING ATPASE"/>
    <property type="match status" value="1"/>
</dbReference>
<dbReference type="GO" id="GO:0046872">
    <property type="term" value="F:metal ion binding"/>
    <property type="evidence" value="ECO:0007669"/>
    <property type="project" value="UniProtKB-UniRule"/>
</dbReference>
<dbReference type="SFLD" id="SFLDF00027">
    <property type="entry name" value="p-type_atpase"/>
    <property type="match status" value="1"/>
</dbReference>
<feature type="transmembrane region" description="Helical" evidence="13">
    <location>
        <begin position="228"/>
        <end position="248"/>
    </location>
</feature>
<dbReference type="GO" id="GO:0015203">
    <property type="term" value="F:polyamine transmembrane transporter activity"/>
    <property type="evidence" value="ECO:0007669"/>
    <property type="project" value="TreeGrafter"/>
</dbReference>
<dbReference type="InterPro" id="IPR008250">
    <property type="entry name" value="ATPase_P-typ_transduc_dom_A_sf"/>
</dbReference>
<feature type="transmembrane region" description="Helical" evidence="13">
    <location>
        <begin position="1199"/>
        <end position="1220"/>
    </location>
</feature>
<evidence type="ECO:0000259" key="16">
    <source>
        <dbReference type="Pfam" id="PF12409"/>
    </source>
</evidence>
<keyword evidence="5 13" id="KW-0479">Metal-binding</keyword>
<dbReference type="InterPro" id="IPR047819">
    <property type="entry name" value="P5A-ATPase_N"/>
</dbReference>
<keyword evidence="11 13" id="KW-0472">Membrane</keyword>
<sequence>MEARYEQLTSSRSWKVVLHKGTEEELRCYSYRENRCKSFFFHLFSIFLLGIPYLCIYWRADWGMKLMKSRCPMDQADFLILKDCHGQKFTVEVKNQPVDRTFPFHLISESLSQTHTWATSPTPSTHLMEALVLNLKYFTFHHVKYIWDPVEFTWVTLCGLDEQVEVSKVLEQFHGYTIEEQQQRLLLYGENEIQVEVKSYWTLLVTEVLNPFYIFQIGSIILWSLDNYLLYAVCIFLISVVSIGVSLYETRKQSETLHQMVASSAVSHATVMRSSSSQFTNKDHFACIYFLIWLYCEYWLNGSGMEEVNVQMLVPGDVIVIPRNGCIMPCDAALIQGSCIVNESMLTGESVPVTKTQLTHTEDEEIYSSEIQKRHTLFAGTRVIQTRFYGQNKVLGVVVRTGFSTAKGELIRSILFPKPMGFRFYKDSIKFILAMFFIALCGMVYCIYIYVEQGAQVQRIIIRTLDIITIAVPPALPAAMTVGTVYAQNRLQKQGVFCTSPPRINVCGKLQLFCFDKSQLYFQTGTLTEEGLDMWGVVPISSGPIEIEPLLTNVALLPESNPLLIALATCHSLTMVDNQLTGDPLDVKMFNATKWILFVWSHLRKRVCFQVLEEPGEDEESRFDLLLPTVVRPPIVPQIGFDPNLASGNGGDGLEETEFAIPYEVGIVRQFPFTSSLQRMSVITRTLGKDHMDFFCKGAPEKIASLCHPQSRGFWERVREYTVQGFRVLAFAWKPLGKKFSWHQAQRIKRETLEHELSLLGLLIMRNTLKPQTTPVIQELYAANIHSVMVTGDDILTAVSVAHECKMIKPNSQVIVVSCSPSEEFTSPWILFEEAEMPQADIETAMNAAIASTTYSSVDETLVCLGSEEKESVLALTGKTWAGLRTHFPFLVPFVTLKGRVFARMAPDHKAQLVESFQALDYVVGMCGDGANDCGVRNLSHVFFDENPSKMENHYIYLLHTIRIKFWFWALKTAHVGISLSDAEASVAAPFTSRITDITCVPRVIREGRCSLMTSFGTFKYMALYSMVQFISVLILYTVRLFSLYLLTLVKSIQCLLILSWDLAQRRTNLGDMQFLYIDLVITTSVAVLMGLTPAYPVLVKRTPPGSLLSPSILLSIILQILLACGIQIAALYLLLFQPWFHGDPNHDELVDPIGRGGGDQEIVKSWENSVIFSVSSFQYLILAAAVSKGPPFRKPFYANYLFLVALLGLGLFNALLLVLPLAPLASFFELMPHHQPIAWFFRLLLLGLIFLNIFFSFIIEWILDLHCLKRLLKAKKKGQRESKGYKELSYQLNKFLPDWPPIGVKLFVEDIPEYLCNMDPPVI</sequence>
<feature type="non-terminal residue" evidence="17">
    <location>
        <position position="1"/>
    </location>
</feature>
<dbReference type="InterPro" id="IPR023298">
    <property type="entry name" value="ATPase_P-typ_TM_dom_sf"/>
</dbReference>
<dbReference type="SUPFAM" id="SSF81665">
    <property type="entry name" value="Calcium ATPase, transmembrane domain M"/>
    <property type="match status" value="1"/>
</dbReference>
<comment type="similarity">
    <text evidence="2 13">Belongs to the cation transport ATPase (P-type) (TC 3.A.3) family. Type V subfamily.</text>
</comment>
<dbReference type="InterPro" id="IPR036412">
    <property type="entry name" value="HAD-like_sf"/>
</dbReference>
<feature type="transmembrane region" description="Helical" evidence="13">
    <location>
        <begin position="431"/>
        <end position="451"/>
    </location>
</feature>